<dbReference type="InterPro" id="IPR051496">
    <property type="entry name" value="H-rev107_PLA/AT"/>
</dbReference>
<evidence type="ECO:0000256" key="3">
    <source>
        <dbReference type="ARBA" id="ARBA00022801"/>
    </source>
</evidence>
<organism evidence="7 8">
    <name type="scientific">Carlito syrichta</name>
    <name type="common">Philippine tarsier</name>
    <name type="synonym">Tarsius syrichta</name>
    <dbReference type="NCBI Taxonomy" id="1868482"/>
    <lineage>
        <taxon>Eukaryota</taxon>
        <taxon>Metazoa</taxon>
        <taxon>Chordata</taxon>
        <taxon>Craniata</taxon>
        <taxon>Vertebrata</taxon>
        <taxon>Euteleostomi</taxon>
        <taxon>Mammalia</taxon>
        <taxon>Eutheria</taxon>
        <taxon>Euarchontoglires</taxon>
        <taxon>Primates</taxon>
        <taxon>Haplorrhini</taxon>
        <taxon>Tarsiiformes</taxon>
        <taxon>Tarsiidae</taxon>
        <taxon>Carlito</taxon>
    </lineage>
</organism>
<feature type="domain" description="LRAT" evidence="6">
    <location>
        <begin position="13"/>
        <end position="122"/>
    </location>
</feature>
<dbReference type="GO" id="GO:0005737">
    <property type="term" value="C:cytoplasm"/>
    <property type="evidence" value="ECO:0007669"/>
    <property type="project" value="TreeGrafter"/>
</dbReference>
<keyword evidence="8" id="KW-0675">Receptor</keyword>
<keyword evidence="5" id="KW-0472">Membrane</keyword>
<dbReference type="GO" id="GO:0016410">
    <property type="term" value="F:N-acyltransferase activity"/>
    <property type="evidence" value="ECO:0007669"/>
    <property type="project" value="UniProtKB-ARBA"/>
</dbReference>
<dbReference type="GO" id="GO:0008970">
    <property type="term" value="F:phospholipase A1 activity"/>
    <property type="evidence" value="ECO:0007669"/>
    <property type="project" value="TreeGrafter"/>
</dbReference>
<protein>
    <submittedName>
        <fullName evidence="8">Retinoic acid receptor responder protein 3 isoform X2</fullName>
    </submittedName>
</protein>
<evidence type="ECO:0000256" key="4">
    <source>
        <dbReference type="ARBA" id="ARBA00023098"/>
    </source>
</evidence>
<comment type="similarity">
    <text evidence="1">Belongs to the H-rev107 family.</text>
</comment>
<dbReference type="PANTHER" id="PTHR13943:SF36">
    <property type="entry name" value="PHOSPHOLIPASE A AND ACYLTRANSFERASE 4"/>
    <property type="match status" value="1"/>
</dbReference>
<evidence type="ECO:0000313" key="8">
    <source>
        <dbReference type="RefSeq" id="XP_021571934.1"/>
    </source>
</evidence>
<dbReference type="CTD" id="5920"/>
<evidence type="ECO:0000256" key="2">
    <source>
        <dbReference type="ARBA" id="ARBA00022679"/>
    </source>
</evidence>
<keyword evidence="5" id="KW-1133">Transmembrane helix</keyword>
<dbReference type="Pfam" id="PF04970">
    <property type="entry name" value="LRAT"/>
    <property type="match status" value="1"/>
</dbReference>
<gene>
    <name evidence="8" type="primary">RARRES3</name>
</gene>
<keyword evidence="3" id="KW-0378">Hydrolase</keyword>
<dbReference type="RefSeq" id="XP_021571934.1">
    <property type="nucleotide sequence ID" value="XM_021716259.1"/>
</dbReference>
<dbReference type="AlphaFoldDB" id="A0A3Q0E6Y5"/>
<keyword evidence="5" id="KW-0812">Transmembrane</keyword>
<dbReference type="GO" id="GO:0070292">
    <property type="term" value="P:N-acylphosphatidylethanolamine metabolic process"/>
    <property type="evidence" value="ECO:0007669"/>
    <property type="project" value="TreeGrafter"/>
</dbReference>
<evidence type="ECO:0000256" key="5">
    <source>
        <dbReference type="SAM" id="Phobius"/>
    </source>
</evidence>
<dbReference type="PANTHER" id="PTHR13943">
    <property type="entry name" value="HRAS-LIKE SUPPRESSOR - RELATED"/>
    <property type="match status" value="1"/>
</dbReference>
<keyword evidence="7" id="KW-1185">Reference proteome</keyword>
<accession>A0A3Q0E6Y5</accession>
<proteinExistence type="inferred from homology"/>
<sequence length="122" mass="13645">MSSSRQEPQPGDLIEIFRIGYQHWAIYVGDGYVIHLAPPNEYPGAGSSSIFSVLTDMAEVKWERLEDVVGNCNYRINNSLDREYIPRRVEVDKAKIGAGVTTALGVLGLFGYAVVRSRRQNQ</sequence>
<feature type="transmembrane region" description="Helical" evidence="5">
    <location>
        <begin position="96"/>
        <end position="115"/>
    </location>
</feature>
<dbReference type="Proteomes" id="UP000189704">
    <property type="component" value="Unplaced"/>
</dbReference>
<evidence type="ECO:0000256" key="1">
    <source>
        <dbReference type="ARBA" id="ARBA00007824"/>
    </source>
</evidence>
<keyword evidence="4" id="KW-0443">Lipid metabolism</keyword>
<dbReference type="Gene3D" id="3.90.1720.10">
    <property type="entry name" value="endopeptidase domain like (from Nostoc punctiforme)"/>
    <property type="match status" value="1"/>
</dbReference>
<dbReference type="GO" id="GO:0004623">
    <property type="term" value="F:phospholipase A2 activity"/>
    <property type="evidence" value="ECO:0007669"/>
    <property type="project" value="TreeGrafter"/>
</dbReference>
<dbReference type="PROSITE" id="PS51934">
    <property type="entry name" value="LRAT"/>
    <property type="match status" value="1"/>
</dbReference>
<name>A0A3Q0E6Y5_CARSF</name>
<evidence type="ECO:0000313" key="7">
    <source>
        <dbReference type="Proteomes" id="UP000189704"/>
    </source>
</evidence>
<evidence type="ECO:0000259" key="6">
    <source>
        <dbReference type="PROSITE" id="PS51934"/>
    </source>
</evidence>
<keyword evidence="2" id="KW-0808">Transferase</keyword>
<dbReference type="InterPro" id="IPR007053">
    <property type="entry name" value="LRAT_dom"/>
</dbReference>
<reference evidence="8" key="1">
    <citation type="submission" date="2025-08" db="UniProtKB">
        <authorList>
            <consortium name="RefSeq"/>
        </authorList>
    </citation>
    <scope>IDENTIFICATION</scope>
</reference>
<dbReference type="GeneID" id="103267962"/>